<keyword evidence="2" id="KW-1185">Reference proteome</keyword>
<dbReference type="STRING" id="1716141.STSP_74040"/>
<sequence length="71" mass="7698">MATSKLTVTVPDDLLRAAREAADGNLSAYVARAIRDQLVRDAMTMYAEDSARLGDDLDDLYSAAEDDLCDS</sequence>
<dbReference type="EMBL" id="LOHS01000206">
    <property type="protein sequence ID" value="OAH09320.1"/>
    <property type="molecule type" value="Genomic_DNA"/>
</dbReference>
<dbReference type="RefSeq" id="WP_067285547.1">
    <property type="nucleotide sequence ID" value="NZ_LOHS01000206.1"/>
</dbReference>
<dbReference type="AlphaFoldDB" id="A0A177HFH3"/>
<comment type="caution">
    <text evidence="1">The sequence shown here is derived from an EMBL/GenBank/DDBJ whole genome shotgun (WGS) entry which is preliminary data.</text>
</comment>
<dbReference type="OrthoDB" id="3538901at2"/>
<dbReference type="Proteomes" id="UP000077381">
    <property type="component" value="Unassembled WGS sequence"/>
</dbReference>
<reference evidence="1 2" key="1">
    <citation type="submission" date="2015-12" db="EMBL/GenBank/DDBJ databases">
        <title>Genome sequence of Streptomyces sp. G25.</title>
        <authorList>
            <person name="Poehlein A."/>
            <person name="Roettig A."/>
            <person name="Hiessl S."/>
            <person name="Hauschild P."/>
            <person name="Schauer J."/>
            <person name="Madkour M.H."/>
            <person name="Al-Ansari A.M."/>
            <person name="Almakishah N.H."/>
            <person name="Steinbuechel A."/>
            <person name="Daniel R."/>
        </authorList>
    </citation>
    <scope>NUCLEOTIDE SEQUENCE [LARGE SCALE GENOMIC DNA]</scope>
    <source>
        <strain evidence="2">G25(2015)</strain>
    </source>
</reference>
<evidence type="ECO:0000313" key="1">
    <source>
        <dbReference type="EMBL" id="OAH09320.1"/>
    </source>
</evidence>
<gene>
    <name evidence="1" type="ORF">STSP_74040</name>
</gene>
<accession>A0A177HFH3</accession>
<organism evidence="1 2">
    <name type="scientific">Streptomyces jeddahensis</name>
    <dbReference type="NCBI Taxonomy" id="1716141"/>
    <lineage>
        <taxon>Bacteria</taxon>
        <taxon>Bacillati</taxon>
        <taxon>Actinomycetota</taxon>
        <taxon>Actinomycetes</taxon>
        <taxon>Kitasatosporales</taxon>
        <taxon>Streptomycetaceae</taxon>
        <taxon>Streptomyces</taxon>
    </lineage>
</organism>
<name>A0A177HFH3_9ACTN</name>
<dbReference type="PATRIC" id="fig|1716141.3.peg.7847"/>
<protein>
    <recommendedName>
        <fullName evidence="3">CopG family transcriptional regulator</fullName>
    </recommendedName>
</protein>
<evidence type="ECO:0000313" key="2">
    <source>
        <dbReference type="Proteomes" id="UP000077381"/>
    </source>
</evidence>
<proteinExistence type="predicted"/>
<evidence type="ECO:0008006" key="3">
    <source>
        <dbReference type="Google" id="ProtNLM"/>
    </source>
</evidence>